<evidence type="ECO:0000256" key="1">
    <source>
        <dbReference type="SAM" id="MobiDB-lite"/>
    </source>
</evidence>
<feature type="domain" description="Pop1 N-terminal" evidence="2">
    <location>
        <begin position="52"/>
        <end position="109"/>
    </location>
</feature>
<proteinExistence type="predicted"/>
<dbReference type="AlphaFoldDB" id="A0AA43QUC4"/>
<organism evidence="3 4">
    <name type="scientific">Ramalina farinacea</name>
    <dbReference type="NCBI Taxonomy" id="258253"/>
    <lineage>
        <taxon>Eukaryota</taxon>
        <taxon>Fungi</taxon>
        <taxon>Dikarya</taxon>
        <taxon>Ascomycota</taxon>
        <taxon>Pezizomycotina</taxon>
        <taxon>Lecanoromycetes</taxon>
        <taxon>OSLEUM clade</taxon>
        <taxon>Lecanoromycetidae</taxon>
        <taxon>Lecanorales</taxon>
        <taxon>Lecanorineae</taxon>
        <taxon>Ramalinaceae</taxon>
        <taxon>Ramalina</taxon>
    </lineage>
</organism>
<evidence type="ECO:0000313" key="3">
    <source>
        <dbReference type="EMBL" id="MDI1492627.1"/>
    </source>
</evidence>
<dbReference type="EMBL" id="JAPUFD010000020">
    <property type="protein sequence ID" value="MDI1492627.1"/>
    <property type="molecule type" value="Genomic_DNA"/>
</dbReference>
<evidence type="ECO:0000259" key="2">
    <source>
        <dbReference type="Pfam" id="PF06978"/>
    </source>
</evidence>
<dbReference type="GO" id="GO:0004526">
    <property type="term" value="F:ribonuclease P activity"/>
    <property type="evidence" value="ECO:0007669"/>
    <property type="project" value="UniProtKB-EC"/>
</dbReference>
<dbReference type="GO" id="GO:0000172">
    <property type="term" value="C:ribonuclease MRP complex"/>
    <property type="evidence" value="ECO:0007669"/>
    <property type="project" value="InterPro"/>
</dbReference>
<protein>
    <submittedName>
        <fullName evidence="3">Ribonucleases P/MRP protein subunit pop1</fullName>
        <ecNumber evidence="3">3.1.26.5</ecNumber>
    </submittedName>
</protein>
<dbReference type="GO" id="GO:0001682">
    <property type="term" value="P:tRNA 5'-leader removal"/>
    <property type="evidence" value="ECO:0007669"/>
    <property type="project" value="InterPro"/>
</dbReference>
<keyword evidence="4" id="KW-1185">Reference proteome</keyword>
<feature type="non-terminal residue" evidence="3">
    <location>
        <position position="109"/>
    </location>
</feature>
<dbReference type="Proteomes" id="UP001161017">
    <property type="component" value="Unassembled WGS sequence"/>
</dbReference>
<dbReference type="InterPro" id="IPR039182">
    <property type="entry name" value="Pop1"/>
</dbReference>
<dbReference type="EC" id="3.1.26.5" evidence="3"/>
<gene>
    <name evidence="3" type="primary">POP1</name>
    <name evidence="3" type="ORF">OHK93_004409</name>
</gene>
<keyword evidence="3" id="KW-0378">Hydrolase</keyword>
<feature type="compositionally biased region" description="Basic residues" evidence="1">
    <location>
        <begin position="85"/>
        <end position="103"/>
    </location>
</feature>
<sequence>MANSTDLKRKAAELQSNHRAAKRTKFADARTILSQPPDQALNKNGDLDTAAFVKAREFEINAMEKGMQGSKKALTTRAFQEVPRNMRRRTASHNVKKVPKRLQMRAIRE</sequence>
<comment type="caution">
    <text evidence="3">The sequence shown here is derived from an EMBL/GenBank/DDBJ whole genome shotgun (WGS) entry which is preliminary data.</text>
</comment>
<reference evidence="3" key="1">
    <citation type="journal article" date="2023" name="Genome Biol. Evol.">
        <title>First Whole Genome Sequence and Flow Cytometry Genome Size Data for the Lichen-Forming Fungus Ramalina farinacea (Ascomycota).</title>
        <authorList>
            <person name="Llewellyn T."/>
            <person name="Mian S."/>
            <person name="Hill R."/>
            <person name="Leitch I.J."/>
            <person name="Gaya E."/>
        </authorList>
    </citation>
    <scope>NUCLEOTIDE SEQUENCE</scope>
    <source>
        <strain evidence="3">LIQ254RAFAR</strain>
    </source>
</reference>
<name>A0AA43QUC4_9LECA</name>
<dbReference type="GO" id="GO:0005655">
    <property type="term" value="C:nucleolar ribonuclease P complex"/>
    <property type="evidence" value="ECO:0007669"/>
    <property type="project" value="InterPro"/>
</dbReference>
<dbReference type="PANTHER" id="PTHR22731">
    <property type="entry name" value="RIBONUCLEASES P/MRP PROTEIN SUBUNIT POP1"/>
    <property type="match status" value="1"/>
</dbReference>
<evidence type="ECO:0000313" key="4">
    <source>
        <dbReference type="Proteomes" id="UP001161017"/>
    </source>
</evidence>
<feature type="region of interest" description="Disordered" evidence="1">
    <location>
        <begin position="1"/>
        <end position="24"/>
    </location>
</feature>
<feature type="compositionally biased region" description="Basic and acidic residues" evidence="1">
    <location>
        <begin position="1"/>
        <end position="12"/>
    </location>
</feature>
<feature type="region of interest" description="Disordered" evidence="1">
    <location>
        <begin position="84"/>
        <end position="109"/>
    </location>
</feature>
<accession>A0AA43QUC4</accession>
<dbReference type="PANTHER" id="PTHR22731:SF3">
    <property type="entry name" value="RIBONUCLEASES P_MRP PROTEIN SUBUNIT POP1"/>
    <property type="match status" value="1"/>
</dbReference>
<dbReference type="InterPro" id="IPR009723">
    <property type="entry name" value="Pop1_N"/>
</dbReference>
<dbReference type="Pfam" id="PF06978">
    <property type="entry name" value="POP1_N"/>
    <property type="match status" value="1"/>
</dbReference>